<evidence type="ECO:0000256" key="2">
    <source>
        <dbReference type="SAM" id="SignalP"/>
    </source>
</evidence>
<feature type="signal peptide" evidence="2">
    <location>
        <begin position="1"/>
        <end position="24"/>
    </location>
</feature>
<keyword evidence="1" id="KW-0812">Transmembrane</keyword>
<accession>A0A8D5FZ68</accession>
<organism evidence="3 4">
    <name type="scientific">Desulfomarina profundi</name>
    <dbReference type="NCBI Taxonomy" id="2772557"/>
    <lineage>
        <taxon>Bacteria</taxon>
        <taxon>Pseudomonadati</taxon>
        <taxon>Thermodesulfobacteriota</taxon>
        <taxon>Desulfobulbia</taxon>
        <taxon>Desulfobulbales</taxon>
        <taxon>Desulfobulbaceae</taxon>
        <taxon>Desulfomarina</taxon>
    </lineage>
</organism>
<evidence type="ECO:0000313" key="4">
    <source>
        <dbReference type="Proteomes" id="UP000826725"/>
    </source>
</evidence>
<keyword evidence="2" id="KW-0732">Signal</keyword>
<name>A0A8D5FZ68_9BACT</name>
<dbReference type="Proteomes" id="UP000826725">
    <property type="component" value="Chromosome"/>
</dbReference>
<evidence type="ECO:0000313" key="3">
    <source>
        <dbReference type="EMBL" id="BCL62627.1"/>
    </source>
</evidence>
<keyword evidence="4" id="KW-1185">Reference proteome</keyword>
<keyword evidence="1" id="KW-0472">Membrane</keyword>
<reference evidence="3" key="1">
    <citation type="submission" date="2020-09" db="EMBL/GenBank/DDBJ databases">
        <title>Desulfogranum mesoprofundum gen. nov., sp. nov., a novel mesophilic, sulfate-reducing chemolithoautotroph isolated from a deep-sea hydrothermal vent chimney in the Suiyo Seamount.</title>
        <authorList>
            <person name="Hashimoto Y."/>
            <person name="Nakagawa S."/>
        </authorList>
    </citation>
    <scope>NUCLEOTIDE SEQUENCE</scope>
    <source>
        <strain evidence="3">KT2</strain>
    </source>
</reference>
<dbReference type="KEGG" id="dbk:DGMP_33200"/>
<feature type="chain" id="PRO_5034871211" evidence="2">
    <location>
        <begin position="25"/>
        <end position="69"/>
    </location>
</feature>
<protein>
    <submittedName>
        <fullName evidence="3">Uncharacterized protein</fullName>
    </submittedName>
</protein>
<proteinExistence type="predicted"/>
<dbReference type="AlphaFoldDB" id="A0A8D5FZ68"/>
<keyword evidence="1" id="KW-1133">Transmembrane helix</keyword>
<dbReference type="RefSeq" id="WP_228854954.1">
    <property type="nucleotide sequence ID" value="NZ_AP024086.1"/>
</dbReference>
<gene>
    <name evidence="3" type="ORF">DGMP_33200</name>
</gene>
<evidence type="ECO:0000256" key="1">
    <source>
        <dbReference type="SAM" id="Phobius"/>
    </source>
</evidence>
<dbReference type="EMBL" id="AP024086">
    <property type="protein sequence ID" value="BCL62627.1"/>
    <property type="molecule type" value="Genomic_DNA"/>
</dbReference>
<feature type="transmembrane region" description="Helical" evidence="1">
    <location>
        <begin position="48"/>
        <end position="67"/>
    </location>
</feature>
<sequence>MKKQLIAALALTVSTALGAGMASATTLTYEDNWVNWPGYTSPIAGDEWGTPRLIIWMLHIMISATILNQ</sequence>